<gene>
    <name evidence="2" type="ORF">METZ01_LOCUS441666</name>
</gene>
<dbReference type="CDD" id="cd08369">
    <property type="entry name" value="FMT_core"/>
    <property type="match status" value="1"/>
</dbReference>
<accession>A0A382YZW7</accession>
<dbReference type="InterPro" id="IPR002376">
    <property type="entry name" value="Formyl_transf_N"/>
</dbReference>
<evidence type="ECO:0000313" key="2">
    <source>
        <dbReference type="EMBL" id="SVD88812.1"/>
    </source>
</evidence>
<feature type="domain" description="Formyl transferase N-terminal" evidence="1">
    <location>
        <begin position="63"/>
        <end position="145"/>
    </location>
</feature>
<feature type="non-terminal residue" evidence="2">
    <location>
        <position position="151"/>
    </location>
</feature>
<name>A0A382YZW7_9ZZZZ</name>
<dbReference type="PANTHER" id="PTHR11138">
    <property type="entry name" value="METHIONYL-TRNA FORMYLTRANSFERASE"/>
    <property type="match status" value="1"/>
</dbReference>
<sequence>MNVILLGKGTLAIRAAEWLRTNHKLLCIVPDTPEPHWTNSLKEWSVNNNIPLIESGDYRDINKSIKIDLAISIFYGTIIKQDFINRCKNIINLHNAPLPKYRGVKPINWALKNNEEYHGVTIHKIHAGIDNGDILGKIVYPIYPEIEEVRD</sequence>
<dbReference type="AlphaFoldDB" id="A0A382YZW7"/>
<dbReference type="EMBL" id="UINC01179895">
    <property type="protein sequence ID" value="SVD88812.1"/>
    <property type="molecule type" value="Genomic_DNA"/>
</dbReference>
<dbReference type="Gene3D" id="3.40.50.12230">
    <property type="match status" value="1"/>
</dbReference>
<dbReference type="Pfam" id="PF00551">
    <property type="entry name" value="Formyl_trans_N"/>
    <property type="match status" value="1"/>
</dbReference>
<organism evidence="2">
    <name type="scientific">marine metagenome</name>
    <dbReference type="NCBI Taxonomy" id="408172"/>
    <lineage>
        <taxon>unclassified sequences</taxon>
        <taxon>metagenomes</taxon>
        <taxon>ecological metagenomes</taxon>
    </lineage>
</organism>
<dbReference type="PANTHER" id="PTHR11138:SF5">
    <property type="entry name" value="METHIONYL-TRNA FORMYLTRANSFERASE, MITOCHONDRIAL"/>
    <property type="match status" value="1"/>
</dbReference>
<dbReference type="InterPro" id="IPR036477">
    <property type="entry name" value="Formyl_transf_N_sf"/>
</dbReference>
<dbReference type="GO" id="GO:0005829">
    <property type="term" value="C:cytosol"/>
    <property type="evidence" value="ECO:0007669"/>
    <property type="project" value="TreeGrafter"/>
</dbReference>
<proteinExistence type="predicted"/>
<evidence type="ECO:0000259" key="1">
    <source>
        <dbReference type="Pfam" id="PF00551"/>
    </source>
</evidence>
<dbReference type="SUPFAM" id="SSF53328">
    <property type="entry name" value="Formyltransferase"/>
    <property type="match status" value="1"/>
</dbReference>
<reference evidence="2" key="1">
    <citation type="submission" date="2018-05" db="EMBL/GenBank/DDBJ databases">
        <authorList>
            <person name="Lanie J.A."/>
            <person name="Ng W.-L."/>
            <person name="Kazmierczak K.M."/>
            <person name="Andrzejewski T.M."/>
            <person name="Davidsen T.M."/>
            <person name="Wayne K.J."/>
            <person name="Tettelin H."/>
            <person name="Glass J.I."/>
            <person name="Rusch D."/>
            <person name="Podicherti R."/>
            <person name="Tsui H.-C.T."/>
            <person name="Winkler M.E."/>
        </authorList>
    </citation>
    <scope>NUCLEOTIDE SEQUENCE</scope>
</reference>
<protein>
    <recommendedName>
        <fullName evidence="1">Formyl transferase N-terminal domain-containing protein</fullName>
    </recommendedName>
</protein>
<dbReference type="GO" id="GO:0004479">
    <property type="term" value="F:methionyl-tRNA formyltransferase activity"/>
    <property type="evidence" value="ECO:0007669"/>
    <property type="project" value="TreeGrafter"/>
</dbReference>